<reference evidence="1 2" key="1">
    <citation type="submission" date="2019-11" db="EMBL/GenBank/DDBJ databases">
        <title>Venturia inaequalis Genome Resource.</title>
        <authorList>
            <person name="Lichtner F.J."/>
        </authorList>
    </citation>
    <scope>NUCLEOTIDE SEQUENCE [LARGE SCALE GENOMIC DNA]</scope>
    <source>
        <strain evidence="1">Bline_iso_100314</strain>
    </source>
</reference>
<dbReference type="SUPFAM" id="SSF46689">
    <property type="entry name" value="Homeodomain-like"/>
    <property type="match status" value="1"/>
</dbReference>
<proteinExistence type="predicted"/>
<sequence length="228" mass="25269">MASLNFDQTAPNARREAKIERDRLDDQVLQLLQQITGRPADVDVATAGLDMSEAMDSRLEFPQGGVGVDGDRIQILAEFLLAEAGQSRAMLAFSKGLRATLQASDGEKLDQAVKEEAIREFLAENTQYASQTLNLNAMVDGDLSVWAVTVLESFFEVRPRPNAAEVEFLVRTTNSDTFTVSNWFTSKRDRLLNFCKSKELLGELDGEEAEEFLEALLKEKATNEGNAM</sequence>
<name>A0A8H3UPG2_VENIN</name>
<protein>
    <submittedName>
        <fullName evidence="1">Uncharacterized protein</fullName>
    </submittedName>
</protein>
<dbReference type="Gene3D" id="1.10.10.60">
    <property type="entry name" value="Homeodomain-like"/>
    <property type="match status" value="1"/>
</dbReference>
<gene>
    <name evidence="1" type="ORF">BLS_003804</name>
</gene>
<dbReference type="InterPro" id="IPR009057">
    <property type="entry name" value="Homeodomain-like_sf"/>
</dbReference>
<dbReference type="AlphaFoldDB" id="A0A8H3UPG2"/>
<accession>A0A8H3UPG2</accession>
<dbReference type="CDD" id="cd00086">
    <property type="entry name" value="homeodomain"/>
    <property type="match status" value="1"/>
</dbReference>
<dbReference type="InterPro" id="IPR001356">
    <property type="entry name" value="HD"/>
</dbReference>
<organism evidence="1 2">
    <name type="scientific">Venturia inaequalis</name>
    <name type="common">Apple scab fungus</name>
    <dbReference type="NCBI Taxonomy" id="5025"/>
    <lineage>
        <taxon>Eukaryota</taxon>
        <taxon>Fungi</taxon>
        <taxon>Dikarya</taxon>
        <taxon>Ascomycota</taxon>
        <taxon>Pezizomycotina</taxon>
        <taxon>Dothideomycetes</taxon>
        <taxon>Pleosporomycetidae</taxon>
        <taxon>Venturiales</taxon>
        <taxon>Venturiaceae</taxon>
        <taxon>Venturia</taxon>
    </lineage>
</organism>
<evidence type="ECO:0000313" key="2">
    <source>
        <dbReference type="Proteomes" id="UP000433883"/>
    </source>
</evidence>
<dbReference type="Proteomes" id="UP000433883">
    <property type="component" value="Unassembled WGS sequence"/>
</dbReference>
<dbReference type="EMBL" id="WNWQ01000247">
    <property type="protein sequence ID" value="KAE9972981.1"/>
    <property type="molecule type" value="Genomic_DNA"/>
</dbReference>
<comment type="caution">
    <text evidence="1">The sequence shown here is derived from an EMBL/GenBank/DDBJ whole genome shotgun (WGS) entry which is preliminary data.</text>
</comment>
<evidence type="ECO:0000313" key="1">
    <source>
        <dbReference type="EMBL" id="KAE9972981.1"/>
    </source>
</evidence>
<dbReference type="GO" id="GO:0003677">
    <property type="term" value="F:DNA binding"/>
    <property type="evidence" value="ECO:0007669"/>
    <property type="project" value="InterPro"/>
</dbReference>